<dbReference type="RefSeq" id="WP_040114588.1">
    <property type="nucleotide sequence ID" value="NZ_CP006880.1"/>
</dbReference>
<dbReference type="Gene3D" id="1.20.120.330">
    <property type="entry name" value="Nucleotidyltransferases domain 2"/>
    <property type="match status" value="1"/>
</dbReference>
<dbReference type="InterPro" id="IPR043519">
    <property type="entry name" value="NT_sf"/>
</dbReference>
<sequence>MKSSLDHLPEKKQRELARVVEIIHEEFENALKGGEAEFKKKGRILKIILFGSYARGTWVDEPHTMKGYRSDYDILIIVNTKKLTDAEYWYAAKDRLMRDRGIKTLVNPIIHSRREVGDALHQGRYFFSDIRREGIALFEADDKELPAAKVLSRELVYEAAKLYYEHRLCDARVFLKTSKFCLAEGNFRQAAFLLHQALEQAYSGLLLVFSNYSPSSHSLALLRNLAEERRQDLAEVWPRDRHRFVAWFNTLNEAYVKARYSPHYTISEEALSWLVGRSEELIDAVDAACADHITQLSGAN</sequence>
<accession>A0A0B4XBL8</accession>
<dbReference type="GO" id="GO:0016779">
    <property type="term" value="F:nucleotidyltransferase activity"/>
    <property type="evidence" value="ECO:0007669"/>
    <property type="project" value="InterPro"/>
</dbReference>
<evidence type="ECO:0000313" key="3">
    <source>
        <dbReference type="Proteomes" id="UP000031368"/>
    </source>
</evidence>
<protein>
    <submittedName>
        <fullName evidence="2">Nucleotidyltransferase domain-containing protein</fullName>
    </submittedName>
</protein>
<dbReference type="HOGENOM" id="CLU_051494_0_0_5"/>
<keyword evidence="3" id="KW-1185">Reference proteome</keyword>
<dbReference type="InterPro" id="IPR052548">
    <property type="entry name" value="Type_VII_TA_antitoxin"/>
</dbReference>
<dbReference type="SUPFAM" id="SSF81593">
    <property type="entry name" value="Nucleotidyltransferase substrate binding subunit/domain"/>
    <property type="match status" value="1"/>
</dbReference>
<name>A0A0B4XBL8_9HYPH</name>
<dbReference type="PANTHER" id="PTHR33933">
    <property type="entry name" value="NUCLEOTIDYLTRANSFERASE"/>
    <property type="match status" value="1"/>
</dbReference>
<dbReference type="Gene3D" id="3.30.460.10">
    <property type="entry name" value="Beta Polymerase, domain 2"/>
    <property type="match status" value="1"/>
</dbReference>
<geneLocation type="plasmid" evidence="2 3">
    <name>pRgalR602c</name>
</geneLocation>
<dbReference type="CDD" id="cd05403">
    <property type="entry name" value="NT_KNTase_like"/>
    <property type="match status" value="1"/>
</dbReference>
<evidence type="ECO:0000259" key="1">
    <source>
        <dbReference type="PROSITE" id="PS50910"/>
    </source>
</evidence>
<dbReference type="KEGG" id="rga:RGR602_PC00128"/>
<dbReference type="InterPro" id="IPR002934">
    <property type="entry name" value="Polymerase_NTP_transf_dom"/>
</dbReference>
<keyword evidence="2" id="KW-0808">Transferase</keyword>
<dbReference type="EMBL" id="CP006880">
    <property type="protein sequence ID" value="AJD44175.1"/>
    <property type="molecule type" value="Genomic_DNA"/>
</dbReference>
<dbReference type="PROSITE" id="PS50910">
    <property type="entry name" value="HEPN"/>
    <property type="match status" value="1"/>
</dbReference>
<keyword evidence="2" id="KW-0614">Plasmid</keyword>
<dbReference type="SMART" id="SM00748">
    <property type="entry name" value="HEPN"/>
    <property type="match status" value="1"/>
</dbReference>
<dbReference type="PANTHER" id="PTHR33933:SF1">
    <property type="entry name" value="PROTEIN ADENYLYLTRANSFERASE MNTA-RELATED"/>
    <property type="match status" value="1"/>
</dbReference>
<feature type="domain" description="HEPN" evidence="1">
    <location>
        <begin position="168"/>
        <end position="288"/>
    </location>
</feature>
<reference evidence="2 3" key="1">
    <citation type="submission" date="2013-11" db="EMBL/GenBank/DDBJ databases">
        <title>Complete genome sequence of Rhizobium gallicum bv. gallicum R602.</title>
        <authorList>
            <person name="Bustos P."/>
            <person name="Santamaria R.I."/>
            <person name="Lozano L."/>
            <person name="Acosta J.L."/>
            <person name="Ormeno-Orrillo E."/>
            <person name="Rogel M.A."/>
            <person name="Romero D."/>
            <person name="Cevallos M.A."/>
            <person name="Martinez-Romero E."/>
            <person name="Gonzalez V."/>
        </authorList>
    </citation>
    <scope>NUCLEOTIDE SEQUENCE [LARGE SCALE GENOMIC DNA]</scope>
    <source>
        <strain evidence="2 3">R602</strain>
        <plasmid evidence="2 3">pRgalR602c</plasmid>
    </source>
</reference>
<organism evidence="2 3">
    <name type="scientific">Rhizobium gallicum bv. gallicum R602sp</name>
    <dbReference type="NCBI Taxonomy" id="1041138"/>
    <lineage>
        <taxon>Bacteria</taxon>
        <taxon>Pseudomonadati</taxon>
        <taxon>Pseudomonadota</taxon>
        <taxon>Alphaproteobacteria</taxon>
        <taxon>Hyphomicrobiales</taxon>
        <taxon>Rhizobiaceae</taxon>
        <taxon>Rhizobium/Agrobacterium group</taxon>
        <taxon>Rhizobium</taxon>
    </lineage>
</organism>
<dbReference type="Pfam" id="PF05168">
    <property type="entry name" value="HEPN"/>
    <property type="match status" value="1"/>
</dbReference>
<dbReference type="Pfam" id="PF01909">
    <property type="entry name" value="NTP_transf_2"/>
    <property type="match status" value="1"/>
</dbReference>
<dbReference type="Proteomes" id="UP000031368">
    <property type="component" value="Plasmid pRgalR602c"/>
</dbReference>
<dbReference type="AlphaFoldDB" id="A0A0B4XBL8"/>
<dbReference type="SUPFAM" id="SSF81301">
    <property type="entry name" value="Nucleotidyltransferase"/>
    <property type="match status" value="1"/>
</dbReference>
<dbReference type="InterPro" id="IPR007842">
    <property type="entry name" value="HEPN_dom"/>
</dbReference>
<evidence type="ECO:0000313" key="2">
    <source>
        <dbReference type="EMBL" id="AJD44175.1"/>
    </source>
</evidence>
<gene>
    <name evidence="2" type="ORF">RGR602_PC00128</name>
</gene>
<proteinExistence type="predicted"/>